<comment type="cofactor">
    <cofactor evidence="2">
        <name>a divalent metal cation</name>
        <dbReference type="ChEBI" id="CHEBI:60240"/>
    </cofactor>
</comment>
<sequence>MTLSNETRAHLQQAGTPNVANRLLRRGFRNVVMQGIGPLDRDQPKLIGEAFTLRFIPAREDLDSMKNYGLETNLHRRAIEECPSEKVLVIDAFDDTRASAMGDMMARRLARRGAAGVVTNGGFRDADGILGTGLPCYHRQAAVPATPIHLHPVAIDEPVGMGGVAVYPGDVIFGDADGVVVIPADVAAAVAAEAADDAAYEVFAAEKIAEGRTLFEVFPATETSYREFDEQRNQ</sequence>
<evidence type="ECO:0000256" key="3">
    <source>
        <dbReference type="ARBA" id="ARBA00008621"/>
    </source>
</evidence>
<comment type="catalytic activity">
    <reaction evidence="11">
        <text>oxaloacetate + H(+) = pyruvate + CO2</text>
        <dbReference type="Rhea" id="RHEA:15641"/>
        <dbReference type="ChEBI" id="CHEBI:15361"/>
        <dbReference type="ChEBI" id="CHEBI:15378"/>
        <dbReference type="ChEBI" id="CHEBI:16452"/>
        <dbReference type="ChEBI" id="CHEBI:16526"/>
        <dbReference type="EC" id="4.1.1.112"/>
    </reaction>
</comment>
<gene>
    <name evidence="12" type="ORF">NYP18_00040</name>
</gene>
<dbReference type="Gene3D" id="3.50.30.40">
    <property type="entry name" value="Ribonuclease E inhibitor RraA/RraA-like"/>
    <property type="match status" value="1"/>
</dbReference>
<evidence type="ECO:0000256" key="10">
    <source>
        <dbReference type="ARBA" id="ARBA00032305"/>
    </source>
</evidence>
<evidence type="ECO:0000256" key="5">
    <source>
        <dbReference type="ARBA" id="ARBA00012213"/>
    </source>
</evidence>
<dbReference type="InterPro" id="IPR036704">
    <property type="entry name" value="RraA/RraA-like_sf"/>
</dbReference>
<dbReference type="EMBL" id="JANWTC010000001">
    <property type="protein sequence ID" value="MCS5478042.1"/>
    <property type="molecule type" value="Genomic_DNA"/>
</dbReference>
<comment type="subunit">
    <text evidence="4">Homotrimer.</text>
</comment>
<dbReference type="Proteomes" id="UP001205965">
    <property type="component" value="Unassembled WGS sequence"/>
</dbReference>
<evidence type="ECO:0000256" key="4">
    <source>
        <dbReference type="ARBA" id="ARBA00011233"/>
    </source>
</evidence>
<evidence type="ECO:0000313" key="12">
    <source>
        <dbReference type="EMBL" id="MCS5478042.1"/>
    </source>
</evidence>
<name>A0ABT2FVG8_9CORY</name>
<comment type="function">
    <text evidence="8">Catalyzes the aldol cleavage of 4-hydroxy-4-methyl-2-oxoglutarate (HMG) into 2 molecules of pyruvate. Also contains a secondary oxaloacetate (OAA) decarboxylase activity due to the common pyruvate enolate transition state formed following C-C bond cleavage in the retro-aldol and decarboxylation reactions.</text>
</comment>
<evidence type="ECO:0000313" key="13">
    <source>
        <dbReference type="Proteomes" id="UP001205965"/>
    </source>
</evidence>
<keyword evidence="13" id="KW-1185">Reference proteome</keyword>
<accession>A0ABT2FVG8</accession>
<protein>
    <recommendedName>
        <fullName evidence="7">Putative 4-hydroxy-4-methyl-2-oxoglutarate aldolase</fullName>
        <ecNumber evidence="6">4.1.1.112</ecNumber>
        <ecNumber evidence="5">4.1.3.17</ecNumber>
    </recommendedName>
    <alternativeName>
        <fullName evidence="10">Oxaloacetate decarboxylase</fullName>
    </alternativeName>
    <alternativeName>
        <fullName evidence="9">RraA-like protein</fullName>
    </alternativeName>
</protein>
<comment type="catalytic activity">
    <reaction evidence="1">
        <text>4-hydroxy-4-methyl-2-oxoglutarate = 2 pyruvate</text>
        <dbReference type="Rhea" id="RHEA:22748"/>
        <dbReference type="ChEBI" id="CHEBI:15361"/>
        <dbReference type="ChEBI" id="CHEBI:58276"/>
        <dbReference type="EC" id="4.1.3.17"/>
    </reaction>
</comment>
<dbReference type="Pfam" id="PF03737">
    <property type="entry name" value="RraA-like"/>
    <property type="match status" value="1"/>
</dbReference>
<reference evidence="12 13" key="1">
    <citation type="submission" date="2022-08" db="EMBL/GenBank/DDBJ databases">
        <title>YIM 101645 draft genome.</title>
        <authorList>
            <person name="Chen X."/>
        </authorList>
    </citation>
    <scope>NUCLEOTIDE SEQUENCE [LARGE SCALE GENOMIC DNA]</scope>
    <source>
        <strain evidence="12 13">YIM 101645</strain>
    </source>
</reference>
<dbReference type="PANTHER" id="PTHR33254:SF16">
    <property type="entry name" value="BLR3842 PROTEIN"/>
    <property type="match status" value="1"/>
</dbReference>
<evidence type="ECO:0000256" key="1">
    <source>
        <dbReference type="ARBA" id="ARBA00001342"/>
    </source>
</evidence>
<dbReference type="SUPFAM" id="SSF89562">
    <property type="entry name" value="RraA-like"/>
    <property type="match status" value="1"/>
</dbReference>
<dbReference type="PANTHER" id="PTHR33254">
    <property type="entry name" value="4-HYDROXY-4-METHYL-2-OXOGLUTARATE ALDOLASE 3-RELATED"/>
    <property type="match status" value="1"/>
</dbReference>
<evidence type="ECO:0000256" key="6">
    <source>
        <dbReference type="ARBA" id="ARBA00012947"/>
    </source>
</evidence>
<dbReference type="EC" id="4.1.1.112" evidence="6"/>
<evidence type="ECO:0000256" key="8">
    <source>
        <dbReference type="ARBA" id="ARBA00025046"/>
    </source>
</evidence>
<organism evidence="12 13">
    <name type="scientific">Corynebacterium lemuris</name>
    <dbReference type="NCBI Taxonomy" id="1859292"/>
    <lineage>
        <taxon>Bacteria</taxon>
        <taxon>Bacillati</taxon>
        <taxon>Actinomycetota</taxon>
        <taxon>Actinomycetes</taxon>
        <taxon>Mycobacteriales</taxon>
        <taxon>Corynebacteriaceae</taxon>
        <taxon>Corynebacterium</taxon>
    </lineage>
</organism>
<dbReference type="CDD" id="cd16841">
    <property type="entry name" value="RraA_family"/>
    <property type="match status" value="1"/>
</dbReference>
<dbReference type="InterPro" id="IPR005493">
    <property type="entry name" value="RraA/RraA-like"/>
</dbReference>
<dbReference type="RefSeq" id="WP_259426041.1">
    <property type="nucleotide sequence ID" value="NZ_JANWTC010000001.1"/>
</dbReference>
<proteinExistence type="inferred from homology"/>
<dbReference type="NCBIfam" id="NF006093">
    <property type="entry name" value="PRK08245.1"/>
    <property type="match status" value="1"/>
</dbReference>
<evidence type="ECO:0000256" key="11">
    <source>
        <dbReference type="ARBA" id="ARBA00047973"/>
    </source>
</evidence>
<evidence type="ECO:0000256" key="7">
    <source>
        <dbReference type="ARBA" id="ARBA00016549"/>
    </source>
</evidence>
<evidence type="ECO:0000256" key="9">
    <source>
        <dbReference type="ARBA" id="ARBA00030169"/>
    </source>
</evidence>
<comment type="similarity">
    <text evidence="3">Belongs to the class II aldolase/RraA-like family.</text>
</comment>
<dbReference type="EC" id="4.1.3.17" evidence="5"/>
<comment type="caution">
    <text evidence="12">The sequence shown here is derived from an EMBL/GenBank/DDBJ whole genome shotgun (WGS) entry which is preliminary data.</text>
</comment>
<evidence type="ECO:0000256" key="2">
    <source>
        <dbReference type="ARBA" id="ARBA00001968"/>
    </source>
</evidence>